<dbReference type="Proteomes" id="UP000324595">
    <property type="component" value="Unassembled WGS sequence"/>
</dbReference>
<sequence length="238" mass="26283">MCKIISKSTLPLFFLLAFCLSNNLLFAQASLDEQQIELHNISKIACSNYNEAKNDIKKSEVFNQVNEEKRKFAQSLNWEVTNWRGNIMSISTNEGGDYADVEITTVYDDIEISFEDERPFGVGSGGVSNSESVFNDLSNLKEGNAVIFSGKLYKGKKGIEEMSITEHGSICAPEFNFDLTSVKLNPNGKFKTSDAKEIAEGVSSIIGVLEWIGENWVMVIIIMGILGILSGLGKSQQN</sequence>
<dbReference type="AlphaFoldDB" id="A0A5D3YMT3"/>
<evidence type="ECO:0000256" key="2">
    <source>
        <dbReference type="SAM" id="SignalP"/>
    </source>
</evidence>
<keyword evidence="1" id="KW-0812">Transmembrane</keyword>
<comment type="caution">
    <text evidence="3">The sequence shown here is derived from an EMBL/GenBank/DDBJ whole genome shotgun (WGS) entry which is preliminary data.</text>
</comment>
<reference evidence="3 4" key="1">
    <citation type="submission" date="2019-07" db="EMBL/GenBank/DDBJ databases">
        <title>Genomic Encyclopedia of Archaeal and Bacterial Type Strains, Phase II (KMG-II): from individual species to whole genera.</title>
        <authorList>
            <person name="Goeker M."/>
        </authorList>
    </citation>
    <scope>NUCLEOTIDE SEQUENCE [LARGE SCALE GENOMIC DNA]</scope>
    <source>
        <strain evidence="3 4">DSM 21935</strain>
    </source>
</reference>
<keyword evidence="4" id="KW-1185">Reference proteome</keyword>
<keyword evidence="2" id="KW-0732">Signal</keyword>
<organism evidence="3 4">
    <name type="scientific">Fodinibius salinus</name>
    <dbReference type="NCBI Taxonomy" id="860790"/>
    <lineage>
        <taxon>Bacteria</taxon>
        <taxon>Pseudomonadati</taxon>
        <taxon>Balneolota</taxon>
        <taxon>Balneolia</taxon>
        <taxon>Balneolales</taxon>
        <taxon>Balneolaceae</taxon>
        <taxon>Fodinibius</taxon>
    </lineage>
</organism>
<dbReference type="EMBL" id="VNHY01000001">
    <property type="protein sequence ID" value="TYP95426.1"/>
    <property type="molecule type" value="Genomic_DNA"/>
</dbReference>
<protein>
    <submittedName>
        <fullName evidence="3">Uncharacterized protein</fullName>
    </submittedName>
</protein>
<dbReference type="RefSeq" id="WP_148898094.1">
    <property type="nucleotide sequence ID" value="NZ_VNHY01000001.1"/>
</dbReference>
<accession>A0A5D3YMT3</accession>
<name>A0A5D3YMT3_9BACT</name>
<evidence type="ECO:0000313" key="3">
    <source>
        <dbReference type="EMBL" id="TYP95426.1"/>
    </source>
</evidence>
<gene>
    <name evidence="3" type="ORF">LX73_0729</name>
</gene>
<keyword evidence="1" id="KW-1133">Transmembrane helix</keyword>
<feature type="chain" id="PRO_5022861647" evidence="2">
    <location>
        <begin position="28"/>
        <end position="238"/>
    </location>
</feature>
<evidence type="ECO:0000256" key="1">
    <source>
        <dbReference type="SAM" id="Phobius"/>
    </source>
</evidence>
<feature type="signal peptide" evidence="2">
    <location>
        <begin position="1"/>
        <end position="27"/>
    </location>
</feature>
<proteinExistence type="predicted"/>
<dbReference type="OrthoDB" id="9968029at2"/>
<feature type="transmembrane region" description="Helical" evidence="1">
    <location>
        <begin position="216"/>
        <end position="233"/>
    </location>
</feature>
<evidence type="ECO:0000313" key="4">
    <source>
        <dbReference type="Proteomes" id="UP000324595"/>
    </source>
</evidence>
<keyword evidence="1" id="KW-0472">Membrane</keyword>